<keyword evidence="9" id="KW-0807">Transducer</keyword>
<keyword evidence="6 10" id="KW-1133">Transmembrane helix</keyword>
<evidence type="ECO:0000256" key="10">
    <source>
        <dbReference type="SAM" id="Phobius"/>
    </source>
</evidence>
<feature type="transmembrane region" description="Helical" evidence="10">
    <location>
        <begin position="36"/>
        <end position="59"/>
    </location>
</feature>
<evidence type="ECO:0000256" key="2">
    <source>
        <dbReference type="ARBA" id="ARBA00022475"/>
    </source>
</evidence>
<keyword evidence="4 10" id="KW-0812">Transmembrane</keyword>
<evidence type="ECO:0000256" key="3">
    <source>
        <dbReference type="ARBA" id="ARBA00022606"/>
    </source>
</evidence>
<dbReference type="GO" id="GO:0005549">
    <property type="term" value="F:odorant binding"/>
    <property type="evidence" value="ECO:0007669"/>
    <property type="project" value="InterPro"/>
</dbReference>
<keyword evidence="3" id="KW-0716">Sensory transduction</keyword>
<dbReference type="GO" id="GO:0005886">
    <property type="term" value="C:plasma membrane"/>
    <property type="evidence" value="ECO:0007669"/>
    <property type="project" value="UniProtKB-SubCell"/>
</dbReference>
<keyword evidence="2" id="KW-1003">Cell membrane</keyword>
<evidence type="ECO:0000313" key="11">
    <source>
        <dbReference type="EMBL" id="ALD51431.1"/>
    </source>
</evidence>
<protein>
    <submittedName>
        <fullName evidence="11">Odorant receptor 18</fullName>
    </submittedName>
</protein>
<sequence length="270" mass="30052">CSATSVSSCRRATCRVVNADGLPFVLALPYDATRPLAFAATWLFSVYIVFCVHIGTMAADSFNVTVILQLHNQLDLLGRNLRSLKDSVSHVKSASTETLPKRMRHSDNSRDIHSRLRKSVLHHQAIIRNVQLLEECLGGMLLGQSLSIGTSFCLQLFQAATRAKRVQELGKTCSYLVTAFSMLFIYCWFGDDLISESEKLAFSAYDAVTSLQSSPASIKRSLLLLMVRAQRPLQLTAGGFFSLSRESFVAVLNASYSFFAILRNFKEEYD</sequence>
<evidence type="ECO:0000256" key="6">
    <source>
        <dbReference type="ARBA" id="ARBA00022989"/>
    </source>
</evidence>
<keyword evidence="5" id="KW-0552">Olfaction</keyword>
<evidence type="ECO:0000256" key="4">
    <source>
        <dbReference type="ARBA" id="ARBA00022692"/>
    </source>
</evidence>
<keyword evidence="8 11" id="KW-0675">Receptor</keyword>
<organism evidence="11">
    <name type="scientific">Locusta migratoria</name>
    <name type="common">Migratory locust</name>
    <dbReference type="NCBI Taxonomy" id="7004"/>
    <lineage>
        <taxon>Eukaryota</taxon>
        <taxon>Metazoa</taxon>
        <taxon>Ecdysozoa</taxon>
        <taxon>Arthropoda</taxon>
        <taxon>Hexapoda</taxon>
        <taxon>Insecta</taxon>
        <taxon>Pterygota</taxon>
        <taxon>Neoptera</taxon>
        <taxon>Polyneoptera</taxon>
        <taxon>Orthoptera</taxon>
        <taxon>Caelifera</taxon>
        <taxon>Acrididea</taxon>
        <taxon>Acridomorpha</taxon>
        <taxon>Acridoidea</taxon>
        <taxon>Acrididae</taxon>
        <taxon>Oedipodinae</taxon>
        <taxon>Locusta</taxon>
    </lineage>
</organism>
<proteinExistence type="evidence at transcript level"/>
<dbReference type="Pfam" id="PF02949">
    <property type="entry name" value="7tm_6"/>
    <property type="match status" value="1"/>
</dbReference>
<dbReference type="PANTHER" id="PTHR21137:SF35">
    <property type="entry name" value="ODORANT RECEPTOR 19A-RELATED"/>
    <property type="match status" value="1"/>
</dbReference>
<reference evidence="11" key="1">
    <citation type="journal article" date="2015" name="Cell. Mol. Life Sci.">
        <title>Identification and functional analysis of olfactory receptor family reveal unusual characteristics of the olfactory system in the migratory locust.</title>
        <authorList>
            <person name="Wang Z."/>
            <person name="Yang P."/>
            <person name="Chen D."/>
            <person name="Jiang F."/>
            <person name="Li Y."/>
            <person name="Wang X."/>
            <person name="Kang L."/>
        </authorList>
    </citation>
    <scope>NUCLEOTIDE SEQUENCE</scope>
</reference>
<accession>A0A0M4J2S5</accession>
<dbReference type="GO" id="GO:0004984">
    <property type="term" value="F:olfactory receptor activity"/>
    <property type="evidence" value="ECO:0007669"/>
    <property type="project" value="InterPro"/>
</dbReference>
<evidence type="ECO:0000256" key="7">
    <source>
        <dbReference type="ARBA" id="ARBA00023136"/>
    </source>
</evidence>
<evidence type="ECO:0000256" key="1">
    <source>
        <dbReference type="ARBA" id="ARBA00004651"/>
    </source>
</evidence>
<comment type="subcellular location">
    <subcellularLocation>
        <location evidence="1">Cell membrane</location>
        <topology evidence="1">Multi-pass membrane protein</topology>
    </subcellularLocation>
</comment>
<dbReference type="InterPro" id="IPR004117">
    <property type="entry name" value="7tm6_olfct_rcpt"/>
</dbReference>
<name>A0A0M4J2S5_LOCMI</name>
<feature type="non-terminal residue" evidence="11">
    <location>
        <position position="1"/>
    </location>
</feature>
<dbReference type="GO" id="GO:0007165">
    <property type="term" value="P:signal transduction"/>
    <property type="evidence" value="ECO:0007669"/>
    <property type="project" value="UniProtKB-KW"/>
</dbReference>
<evidence type="ECO:0000256" key="5">
    <source>
        <dbReference type="ARBA" id="ARBA00022725"/>
    </source>
</evidence>
<evidence type="ECO:0000256" key="8">
    <source>
        <dbReference type="ARBA" id="ARBA00023170"/>
    </source>
</evidence>
<keyword evidence="7 10" id="KW-0472">Membrane</keyword>
<dbReference type="PANTHER" id="PTHR21137">
    <property type="entry name" value="ODORANT RECEPTOR"/>
    <property type="match status" value="1"/>
</dbReference>
<evidence type="ECO:0000256" key="9">
    <source>
        <dbReference type="ARBA" id="ARBA00023224"/>
    </source>
</evidence>
<dbReference type="EMBL" id="KP843295">
    <property type="protein sequence ID" value="ALD51431.1"/>
    <property type="molecule type" value="mRNA"/>
</dbReference>
<reference evidence="11" key="2">
    <citation type="submission" date="2015-02" db="EMBL/GenBank/DDBJ databases">
        <authorList>
            <person name="Torres C."/>
        </authorList>
    </citation>
    <scope>NUCLEOTIDE SEQUENCE</scope>
</reference>
<dbReference type="AlphaFoldDB" id="A0A0M4J2S5"/>